<dbReference type="GO" id="GO:0003824">
    <property type="term" value="F:catalytic activity"/>
    <property type="evidence" value="ECO:0007669"/>
    <property type="project" value="InterPro"/>
</dbReference>
<dbReference type="AlphaFoldDB" id="A0A7C4AIZ3"/>
<dbReference type="PROSITE" id="PS51918">
    <property type="entry name" value="RADICAL_SAM"/>
    <property type="match status" value="1"/>
</dbReference>
<dbReference type="PANTHER" id="PTHR42731">
    <property type="entry name" value="SLL1084 PROTEIN"/>
    <property type="match status" value="1"/>
</dbReference>
<dbReference type="SUPFAM" id="SSF102114">
    <property type="entry name" value="Radical SAM enzymes"/>
    <property type="match status" value="1"/>
</dbReference>
<dbReference type="GO" id="GO:0051536">
    <property type="term" value="F:iron-sulfur cluster binding"/>
    <property type="evidence" value="ECO:0007669"/>
    <property type="project" value="InterPro"/>
</dbReference>
<evidence type="ECO:0000313" key="2">
    <source>
        <dbReference type="EMBL" id="HGG99236.1"/>
    </source>
</evidence>
<organism evidence="2">
    <name type="scientific">Thermodesulfovibrio aggregans</name>
    <dbReference type="NCBI Taxonomy" id="86166"/>
    <lineage>
        <taxon>Bacteria</taxon>
        <taxon>Pseudomonadati</taxon>
        <taxon>Nitrospirota</taxon>
        <taxon>Thermodesulfovibrionia</taxon>
        <taxon>Thermodesulfovibrionales</taxon>
        <taxon>Thermodesulfovibrionaceae</taxon>
        <taxon>Thermodesulfovibrio</taxon>
    </lineage>
</organism>
<protein>
    <submittedName>
        <fullName evidence="2">Radical SAM protein</fullName>
    </submittedName>
</protein>
<dbReference type="InterPro" id="IPR007197">
    <property type="entry name" value="rSAM"/>
</dbReference>
<dbReference type="Gene3D" id="3.80.30.20">
    <property type="entry name" value="tm_1862 like domain"/>
    <property type="match status" value="1"/>
</dbReference>
<comment type="caution">
    <text evidence="2">The sequence shown here is derived from an EMBL/GenBank/DDBJ whole genome shotgun (WGS) entry which is preliminary data.</text>
</comment>
<sequence length="552" mass="64911">MRKIVEKINALLKKEKGTIFKEHGGRIRICLVYPDLYHVGTANLGFQTVYRIFNLRKDVVCERAFFPYPDEIEEYEKGFPLISFESKKPLYEFDIIAFSLCFENDYPNILRILQLSGIPFYSYERQFYHPLVVAGGVLCFSNPEPVADIFDLFFIGEAEELIDNFIEVYKTVKTHSYEKDFKDNFKRKILKFEGFYVPEAYSELRDSTGKLAGRQIIWENAREKIKRVYFRNFFERFSYSQILTSETVFSNMFLIETMRGCPFSCRFCLVGHVYQPVRKASLEILKKKISEAKGFEPLLIGIIAPSLTAYSELKELIKIPNIELSFTSLRADKTTLEVLNYLAVRKSLTLAPEAGSERLRRVIKKKITEEDLLLICRKLSETELENLKLYFMIGLPFETDSDINEIIKLIKKIRNVFHRKLTVSISVFVPKPFTPFQWHGMEDYLLVNERLKKLKRESLRIKGLKLVHEMPKYSYMQGYFARGDRKALKIIERIFKGENFAKIFDEVKSSLYEIRTYEDYLSWEFIEHEGLSKEALWKEYEKAKEVSQTGNI</sequence>
<accession>A0A7C4AIZ3</accession>
<dbReference type="InterPro" id="IPR006638">
    <property type="entry name" value="Elp3/MiaA/NifB-like_rSAM"/>
</dbReference>
<dbReference type="InterPro" id="IPR023404">
    <property type="entry name" value="rSAM_horseshoe"/>
</dbReference>
<dbReference type="InterPro" id="IPR058240">
    <property type="entry name" value="rSAM_sf"/>
</dbReference>
<gene>
    <name evidence="2" type="ORF">ENV75_02115</name>
</gene>
<feature type="domain" description="Radical SAM core" evidence="1">
    <location>
        <begin position="247"/>
        <end position="465"/>
    </location>
</feature>
<proteinExistence type="predicted"/>
<evidence type="ECO:0000259" key="1">
    <source>
        <dbReference type="PROSITE" id="PS51918"/>
    </source>
</evidence>
<dbReference type="InterPro" id="IPR045784">
    <property type="entry name" value="Radical_SAM_N2"/>
</dbReference>
<dbReference type="PANTHER" id="PTHR42731:SF5">
    <property type="entry name" value="RADICAL SAM DOMAIN PROTEIN"/>
    <property type="match status" value="1"/>
</dbReference>
<reference evidence="2" key="1">
    <citation type="journal article" date="2020" name="mSystems">
        <title>Genome- and Community-Level Interaction Insights into Carbon Utilization and Element Cycling Functions of Hydrothermarchaeota in Hydrothermal Sediment.</title>
        <authorList>
            <person name="Zhou Z."/>
            <person name="Liu Y."/>
            <person name="Xu W."/>
            <person name="Pan J."/>
            <person name="Luo Z.H."/>
            <person name="Li M."/>
        </authorList>
    </citation>
    <scope>NUCLEOTIDE SEQUENCE [LARGE SCALE GENOMIC DNA]</scope>
    <source>
        <strain evidence="2">SpSt-788</strain>
    </source>
</reference>
<dbReference type="Pfam" id="PF04055">
    <property type="entry name" value="Radical_SAM"/>
    <property type="match status" value="1"/>
</dbReference>
<dbReference type="EMBL" id="DTHO01000018">
    <property type="protein sequence ID" value="HGG99236.1"/>
    <property type="molecule type" value="Genomic_DNA"/>
</dbReference>
<name>A0A7C4AIZ3_9BACT</name>
<dbReference type="CDD" id="cd01335">
    <property type="entry name" value="Radical_SAM"/>
    <property type="match status" value="1"/>
</dbReference>
<dbReference type="SMART" id="SM00729">
    <property type="entry name" value="Elp3"/>
    <property type="match status" value="1"/>
</dbReference>
<dbReference type="SFLD" id="SFLDS00029">
    <property type="entry name" value="Radical_SAM"/>
    <property type="match status" value="1"/>
</dbReference>
<dbReference type="SFLD" id="SFLDG01082">
    <property type="entry name" value="B12-binding_domain_containing"/>
    <property type="match status" value="1"/>
</dbReference>
<dbReference type="Pfam" id="PF19864">
    <property type="entry name" value="Radical_SAM_N2"/>
    <property type="match status" value="1"/>
</dbReference>